<accession>A0ABX0Y2G7</accession>
<evidence type="ECO:0000313" key="1">
    <source>
        <dbReference type="EMBL" id="NJC72540.1"/>
    </source>
</evidence>
<organism evidence="1 2">
    <name type="scientific">Planosporangium thailandense</name>
    <dbReference type="NCBI Taxonomy" id="765197"/>
    <lineage>
        <taxon>Bacteria</taxon>
        <taxon>Bacillati</taxon>
        <taxon>Actinomycetota</taxon>
        <taxon>Actinomycetes</taxon>
        <taxon>Micromonosporales</taxon>
        <taxon>Micromonosporaceae</taxon>
        <taxon>Planosporangium</taxon>
    </lineage>
</organism>
<sequence>MASGLAVEFALASDSEPLDVEAAIDYVRTAVAADMNRSREWQSNVRDSHRNVVVEASAAGFTTEATAPSYDHGLFGLFSLLVHGGGFPWFEDVYTFAGFMLRGERCRIYIRVTDNGTVYGIEIPLTHADGRPLRRFAGSLPQELASLVPDGDLATNPVIDDRDDYCGQVFDLTSRIIPAAPSA</sequence>
<proteinExistence type="predicted"/>
<dbReference type="EMBL" id="JAATVY010000019">
    <property type="protein sequence ID" value="NJC72540.1"/>
    <property type="molecule type" value="Genomic_DNA"/>
</dbReference>
<dbReference type="Proteomes" id="UP000722989">
    <property type="component" value="Unassembled WGS sequence"/>
</dbReference>
<reference evidence="1 2" key="1">
    <citation type="submission" date="2020-03" db="EMBL/GenBank/DDBJ databases">
        <title>WGS of the type strain of Planosporangium spp.</title>
        <authorList>
            <person name="Thawai C."/>
        </authorList>
    </citation>
    <scope>NUCLEOTIDE SEQUENCE [LARGE SCALE GENOMIC DNA]</scope>
    <source>
        <strain evidence="1 2">TBRC 5610</strain>
    </source>
</reference>
<comment type="caution">
    <text evidence="1">The sequence shown here is derived from an EMBL/GenBank/DDBJ whole genome shotgun (WGS) entry which is preliminary data.</text>
</comment>
<keyword evidence="2" id="KW-1185">Reference proteome</keyword>
<name>A0ABX0Y2G7_9ACTN</name>
<gene>
    <name evidence="1" type="ORF">HC031_22880</name>
</gene>
<evidence type="ECO:0000313" key="2">
    <source>
        <dbReference type="Proteomes" id="UP000722989"/>
    </source>
</evidence>
<protein>
    <submittedName>
        <fullName evidence="1">Uncharacterized protein</fullName>
    </submittedName>
</protein>